<keyword evidence="8" id="KW-0175">Coiled coil</keyword>
<dbReference type="InterPro" id="IPR004604">
    <property type="entry name" value="DNA_recomb/repair_RecN"/>
</dbReference>
<evidence type="ECO:0000313" key="9">
    <source>
        <dbReference type="EMBL" id="GAG91795.1"/>
    </source>
</evidence>
<evidence type="ECO:0000256" key="1">
    <source>
        <dbReference type="ARBA" id="ARBA00009441"/>
    </source>
</evidence>
<protein>
    <recommendedName>
        <fullName evidence="2">DNA repair protein RecN</fullName>
    </recommendedName>
    <alternativeName>
        <fullName evidence="7">Recombination protein N</fullName>
    </alternativeName>
</protein>
<evidence type="ECO:0000256" key="6">
    <source>
        <dbReference type="ARBA" id="ARBA00023204"/>
    </source>
</evidence>
<comment type="caution">
    <text evidence="9">The sequence shown here is derived from an EMBL/GenBank/DDBJ whole genome shotgun (WGS) entry which is preliminary data.</text>
</comment>
<dbReference type="PANTHER" id="PTHR11059">
    <property type="entry name" value="DNA REPAIR PROTEIN RECN"/>
    <property type="match status" value="1"/>
</dbReference>
<gene>
    <name evidence="9" type="ORF">S01H4_46506</name>
</gene>
<dbReference type="GO" id="GO:0043590">
    <property type="term" value="C:bacterial nucleoid"/>
    <property type="evidence" value="ECO:0007669"/>
    <property type="project" value="TreeGrafter"/>
</dbReference>
<organism evidence="9">
    <name type="scientific">marine sediment metagenome</name>
    <dbReference type="NCBI Taxonomy" id="412755"/>
    <lineage>
        <taxon>unclassified sequences</taxon>
        <taxon>metagenomes</taxon>
        <taxon>ecological metagenomes</taxon>
    </lineage>
</organism>
<keyword evidence="6" id="KW-0234">DNA repair</keyword>
<feature type="non-terminal residue" evidence="9">
    <location>
        <position position="279"/>
    </location>
</feature>
<comment type="similarity">
    <text evidence="1">Belongs to the RecN family.</text>
</comment>
<evidence type="ECO:0000256" key="8">
    <source>
        <dbReference type="SAM" id="Coils"/>
    </source>
</evidence>
<evidence type="ECO:0000256" key="2">
    <source>
        <dbReference type="ARBA" id="ARBA00021315"/>
    </source>
</evidence>
<dbReference type="GO" id="GO:0005524">
    <property type="term" value="F:ATP binding"/>
    <property type="evidence" value="ECO:0007669"/>
    <property type="project" value="UniProtKB-KW"/>
</dbReference>
<feature type="coiled-coil region" evidence="8">
    <location>
        <begin position="44"/>
        <end position="71"/>
    </location>
</feature>
<reference evidence="9" key="1">
    <citation type="journal article" date="2014" name="Front. Microbiol.">
        <title>High frequency of phylogenetically diverse reductive dehalogenase-homologous genes in deep subseafloor sedimentary metagenomes.</title>
        <authorList>
            <person name="Kawai M."/>
            <person name="Futagami T."/>
            <person name="Toyoda A."/>
            <person name="Takaki Y."/>
            <person name="Nishi S."/>
            <person name="Hori S."/>
            <person name="Arai W."/>
            <person name="Tsubouchi T."/>
            <person name="Morono Y."/>
            <person name="Uchiyama I."/>
            <person name="Ito T."/>
            <person name="Fujiyama A."/>
            <person name="Inagaki F."/>
            <person name="Takami H."/>
        </authorList>
    </citation>
    <scope>NUCLEOTIDE SEQUENCE</scope>
    <source>
        <strain evidence="9">Expedition CK06-06</strain>
    </source>
</reference>
<dbReference type="AlphaFoldDB" id="X1B9K7"/>
<dbReference type="EMBL" id="BART01025997">
    <property type="protein sequence ID" value="GAG91795.1"/>
    <property type="molecule type" value="Genomic_DNA"/>
</dbReference>
<feature type="non-terminal residue" evidence="9">
    <location>
        <position position="1"/>
    </location>
</feature>
<keyword evidence="4" id="KW-0227">DNA damage</keyword>
<dbReference type="PANTHER" id="PTHR11059:SF0">
    <property type="entry name" value="DNA REPAIR PROTEIN RECN"/>
    <property type="match status" value="1"/>
</dbReference>
<evidence type="ECO:0000256" key="3">
    <source>
        <dbReference type="ARBA" id="ARBA00022741"/>
    </source>
</evidence>
<dbReference type="InterPro" id="IPR027417">
    <property type="entry name" value="P-loop_NTPase"/>
</dbReference>
<sequence length="279" mass="30969">DLSLQTRSYLGSIEFNSKRLNQVEERLSLIDNLKRKYGDSIQAVLEFAENAKNQLNQITNAEERIQLLEAEQIALLLTIGSVGQEISQIRHAAAQKLEKILESELADLHMKGARLKVEFIQKADPSGVELEDGLRVAFYVNGLEQVEFLIETNPGEGYKPLVKIASGGETSRLMLALKYVLAQADYIPTLIFDEIDQGIGGRAGGIVGKKLWELSRQHQVLCVTHLPQLAAYSGQHFHVEKDLQADRTITKVNQVQGQERVLELAHMLGSVSEGTLKSA</sequence>
<evidence type="ECO:0000256" key="7">
    <source>
        <dbReference type="ARBA" id="ARBA00033408"/>
    </source>
</evidence>
<dbReference type="SUPFAM" id="SSF52540">
    <property type="entry name" value="P-loop containing nucleoside triphosphate hydrolases"/>
    <property type="match status" value="1"/>
</dbReference>
<dbReference type="Gene3D" id="3.40.50.300">
    <property type="entry name" value="P-loop containing nucleotide triphosphate hydrolases"/>
    <property type="match status" value="1"/>
</dbReference>
<dbReference type="GO" id="GO:0009432">
    <property type="term" value="P:SOS response"/>
    <property type="evidence" value="ECO:0007669"/>
    <property type="project" value="TreeGrafter"/>
</dbReference>
<proteinExistence type="inferred from homology"/>
<dbReference type="GO" id="GO:0006281">
    <property type="term" value="P:DNA repair"/>
    <property type="evidence" value="ECO:0007669"/>
    <property type="project" value="UniProtKB-KW"/>
</dbReference>
<dbReference type="GO" id="GO:0006310">
    <property type="term" value="P:DNA recombination"/>
    <property type="evidence" value="ECO:0007669"/>
    <property type="project" value="InterPro"/>
</dbReference>
<evidence type="ECO:0000256" key="4">
    <source>
        <dbReference type="ARBA" id="ARBA00022763"/>
    </source>
</evidence>
<keyword evidence="3" id="KW-0547">Nucleotide-binding</keyword>
<evidence type="ECO:0000256" key="5">
    <source>
        <dbReference type="ARBA" id="ARBA00022840"/>
    </source>
</evidence>
<dbReference type="CDD" id="cd03241">
    <property type="entry name" value="ABC_RecN"/>
    <property type="match status" value="1"/>
</dbReference>
<accession>X1B9K7</accession>
<name>X1B9K7_9ZZZZ</name>
<keyword evidence="5" id="KW-0067">ATP-binding</keyword>